<evidence type="ECO:0000313" key="3">
    <source>
        <dbReference type="EMBL" id="KAJ8021323.1"/>
    </source>
</evidence>
<dbReference type="InterPro" id="IPR052956">
    <property type="entry name" value="Mesenchyme-surface_protein"/>
</dbReference>
<gene>
    <name evidence="3" type="ORF">HOLleu_38488</name>
</gene>
<comment type="caution">
    <text evidence="3">The sequence shown here is derived from an EMBL/GenBank/DDBJ whole genome shotgun (WGS) entry which is preliminary data.</text>
</comment>
<protein>
    <submittedName>
        <fullName evidence="3">Mesenchyme-specific cell surface glycoprotein</fullName>
    </submittedName>
</protein>
<sequence length="605" mass="67601">MTFLRLCVLLCGFAIPFTTATLSLRPVSTIYIPYHYQGGGDGVIEIASGAVKQSAFDIEERMVYVVGNTYLHVVDFADVIRPKIINYIPLNTPGNNIALCGDYVAMVQNGARPSQNGSLVIYNRYRRVSRRWNKEYDIPVGSTPSMLKFTSDCRTIVVTNEGKALENGDRTHFINPEGSITIVRMTGSIYSPYTVNHLDFSSFNARGDAYERAGVRWPYKGQLDGSTETMSRNLEPEHVTFNDDNTRAFVTLQENNAVAIVDLVQEGILEIVPLGQKSWKTLMLDVSDEDLGTKFRNFDLYSFYQPKAIEYLNMRGEGFLITANQGAPIRHCLNGECWKDYERGEESVENRMISDVIPADIQRMMGTEEHLGRLRISMVDNVDRRGKVEQLNIFGGRGISVWDSQTFQQVYDSGDEIERNVHVFYPEVFNANSIPATAGQTPGQLADMRSDDMGPECTSLELADLNGRKVLFVGIQRVSAIAMYSFERNSPIPKFESIFRGGGLRETFGELLLAEQLGDLDPEELKFIPGYMTPNGSPMLVVTSKTSGTIAMYEVIDVPYEQLLKEKEKRQMEAATGGDGKSDAATNLISSLLTTLTLLLTFFNL</sequence>
<dbReference type="PANTHER" id="PTHR46928">
    <property type="entry name" value="MESENCHYME-SPECIFIC CELL SURFACE GLYCOPROTEIN"/>
    <property type="match status" value="1"/>
</dbReference>
<feature type="chain" id="PRO_5040302779" evidence="1">
    <location>
        <begin position="21"/>
        <end position="605"/>
    </location>
</feature>
<dbReference type="AlphaFoldDB" id="A0A9Q0YEE5"/>
<dbReference type="PANTHER" id="PTHR46928:SF1">
    <property type="entry name" value="MESENCHYME-SPECIFIC CELL SURFACE GLYCOPROTEIN"/>
    <property type="match status" value="1"/>
</dbReference>
<dbReference type="Pfam" id="PF22494">
    <property type="entry name" value="choice_anch_I"/>
    <property type="match status" value="1"/>
</dbReference>
<proteinExistence type="predicted"/>
<organism evidence="3 4">
    <name type="scientific">Holothuria leucospilota</name>
    <name type="common">Black long sea cucumber</name>
    <name type="synonym">Mertensiothuria leucospilota</name>
    <dbReference type="NCBI Taxonomy" id="206669"/>
    <lineage>
        <taxon>Eukaryota</taxon>
        <taxon>Metazoa</taxon>
        <taxon>Echinodermata</taxon>
        <taxon>Eleutherozoa</taxon>
        <taxon>Echinozoa</taxon>
        <taxon>Holothuroidea</taxon>
        <taxon>Aspidochirotacea</taxon>
        <taxon>Aspidochirotida</taxon>
        <taxon>Holothuriidae</taxon>
        <taxon>Holothuria</taxon>
    </lineage>
</organism>
<dbReference type="InterPro" id="IPR015943">
    <property type="entry name" value="WD40/YVTN_repeat-like_dom_sf"/>
</dbReference>
<keyword evidence="1" id="KW-0732">Signal</keyword>
<keyword evidence="4" id="KW-1185">Reference proteome</keyword>
<dbReference type="SUPFAM" id="SSF75011">
    <property type="entry name" value="3-carboxy-cis,cis-mucoante lactonizing enzyme"/>
    <property type="match status" value="1"/>
</dbReference>
<feature type="domain" description="Choice-of-anchor I" evidence="2">
    <location>
        <begin position="139"/>
        <end position="555"/>
    </location>
</feature>
<dbReference type="OrthoDB" id="425936at2759"/>
<dbReference type="InterPro" id="IPR055188">
    <property type="entry name" value="Choice_anch_I"/>
</dbReference>
<evidence type="ECO:0000259" key="2">
    <source>
        <dbReference type="Pfam" id="PF22494"/>
    </source>
</evidence>
<evidence type="ECO:0000256" key="1">
    <source>
        <dbReference type="SAM" id="SignalP"/>
    </source>
</evidence>
<feature type="signal peptide" evidence="1">
    <location>
        <begin position="1"/>
        <end position="20"/>
    </location>
</feature>
<reference evidence="3" key="1">
    <citation type="submission" date="2021-10" db="EMBL/GenBank/DDBJ databases">
        <title>Tropical sea cucumber genome reveals ecological adaptation and Cuvierian tubules defense mechanism.</title>
        <authorList>
            <person name="Chen T."/>
        </authorList>
    </citation>
    <scope>NUCLEOTIDE SEQUENCE</scope>
    <source>
        <strain evidence="3">Nanhai2018</strain>
        <tissue evidence="3">Muscle</tissue>
    </source>
</reference>
<accession>A0A9Q0YEE5</accession>
<dbReference type="Proteomes" id="UP001152320">
    <property type="component" value="Chromosome 21"/>
</dbReference>
<dbReference type="Gene3D" id="2.130.10.10">
    <property type="entry name" value="YVTN repeat-like/Quinoprotein amine dehydrogenase"/>
    <property type="match status" value="1"/>
</dbReference>
<evidence type="ECO:0000313" key="4">
    <source>
        <dbReference type="Proteomes" id="UP001152320"/>
    </source>
</evidence>
<name>A0A9Q0YEE5_HOLLE</name>
<dbReference type="EMBL" id="JAIZAY010000021">
    <property type="protein sequence ID" value="KAJ8021323.1"/>
    <property type="molecule type" value="Genomic_DNA"/>
</dbReference>